<name>A0A6V7P4X8_ANACO</name>
<dbReference type="AlphaFoldDB" id="A0A6V7P4X8"/>
<gene>
    <name evidence="1" type="ORF">CB5_LOCUS9093</name>
</gene>
<evidence type="ECO:0000313" key="1">
    <source>
        <dbReference type="EMBL" id="CAD1825882.1"/>
    </source>
</evidence>
<accession>A0A6V7P4X8</accession>
<sequence>MYASTDNESKVPIWNSRIETSHFGPQHLRLKAYNPSWAHGLAHPTTFLEKNTFLRWIRPLVFVKCVRAVAIDANMLNSQTSATSRQSNPSGATEGYSAEPRHPLLGFSLPEAVLTFRSTAGYCGTRTSDAEISKTTRIVLRSRIIHKPGHL</sequence>
<protein>
    <submittedName>
        <fullName evidence="1">Uncharacterized protein</fullName>
    </submittedName>
</protein>
<reference evidence="1" key="1">
    <citation type="submission" date="2020-07" db="EMBL/GenBank/DDBJ databases">
        <authorList>
            <person name="Lin J."/>
        </authorList>
    </citation>
    <scope>NUCLEOTIDE SEQUENCE</scope>
</reference>
<dbReference type="EMBL" id="LR862145">
    <property type="protein sequence ID" value="CAD1825882.1"/>
    <property type="molecule type" value="Genomic_DNA"/>
</dbReference>
<proteinExistence type="predicted"/>
<organism evidence="1">
    <name type="scientific">Ananas comosus var. bracteatus</name>
    <name type="common">red pineapple</name>
    <dbReference type="NCBI Taxonomy" id="296719"/>
    <lineage>
        <taxon>Eukaryota</taxon>
        <taxon>Viridiplantae</taxon>
        <taxon>Streptophyta</taxon>
        <taxon>Embryophyta</taxon>
        <taxon>Tracheophyta</taxon>
        <taxon>Spermatophyta</taxon>
        <taxon>Magnoliopsida</taxon>
        <taxon>Liliopsida</taxon>
        <taxon>Poales</taxon>
        <taxon>Bromeliaceae</taxon>
        <taxon>Bromelioideae</taxon>
        <taxon>Ananas</taxon>
    </lineage>
</organism>